<reference evidence="1" key="1">
    <citation type="journal article" date="2023" name="Plant J.">
        <title>The genome of the king protea, Protea cynaroides.</title>
        <authorList>
            <person name="Chang J."/>
            <person name="Duong T.A."/>
            <person name="Schoeman C."/>
            <person name="Ma X."/>
            <person name="Roodt D."/>
            <person name="Barker N."/>
            <person name="Li Z."/>
            <person name="Van de Peer Y."/>
            <person name="Mizrachi E."/>
        </authorList>
    </citation>
    <scope>NUCLEOTIDE SEQUENCE</scope>
    <source>
        <tissue evidence="1">Young leaves</tissue>
    </source>
</reference>
<gene>
    <name evidence="1" type="ORF">NE237_017674</name>
</gene>
<organism evidence="1 2">
    <name type="scientific">Protea cynaroides</name>
    <dbReference type="NCBI Taxonomy" id="273540"/>
    <lineage>
        <taxon>Eukaryota</taxon>
        <taxon>Viridiplantae</taxon>
        <taxon>Streptophyta</taxon>
        <taxon>Embryophyta</taxon>
        <taxon>Tracheophyta</taxon>
        <taxon>Spermatophyta</taxon>
        <taxon>Magnoliopsida</taxon>
        <taxon>Proteales</taxon>
        <taxon>Proteaceae</taxon>
        <taxon>Protea</taxon>
    </lineage>
</organism>
<evidence type="ECO:0000313" key="1">
    <source>
        <dbReference type="EMBL" id="KAJ4965825.1"/>
    </source>
</evidence>
<comment type="caution">
    <text evidence="1">The sequence shown here is derived from an EMBL/GenBank/DDBJ whole genome shotgun (WGS) entry which is preliminary data.</text>
</comment>
<proteinExistence type="predicted"/>
<accession>A0A9Q0K8J2</accession>
<keyword evidence="2" id="KW-1185">Reference proteome</keyword>
<protein>
    <submittedName>
        <fullName evidence="1">Uncharacterized protein</fullName>
    </submittedName>
</protein>
<dbReference type="AlphaFoldDB" id="A0A9Q0K8J2"/>
<name>A0A9Q0K8J2_9MAGN</name>
<evidence type="ECO:0000313" key="2">
    <source>
        <dbReference type="Proteomes" id="UP001141806"/>
    </source>
</evidence>
<dbReference type="Proteomes" id="UP001141806">
    <property type="component" value="Unassembled WGS sequence"/>
</dbReference>
<sequence length="101" mass="11622">MKVAHRGVYQPLDKSTEGIFSVDNILVWITVSFIDFPHYSFSLEAMMMLLCKCCNFCVHVQRGIHAKRPTISNRNNTQGILNLALKSYIQIIYRLESLNQS</sequence>
<dbReference type="EMBL" id="JAMYWD010000007">
    <property type="protein sequence ID" value="KAJ4965825.1"/>
    <property type="molecule type" value="Genomic_DNA"/>
</dbReference>